<dbReference type="Gene3D" id="3.40.630.30">
    <property type="match status" value="2"/>
</dbReference>
<dbReference type="EMBL" id="JBHSFU010000010">
    <property type="protein sequence ID" value="MFC4559635.1"/>
    <property type="molecule type" value="Genomic_DNA"/>
</dbReference>
<gene>
    <name evidence="2" type="primary">eis</name>
    <name evidence="2" type="ORF">ACFO3D_15710</name>
</gene>
<dbReference type="PANTHER" id="PTHR37817:SF1">
    <property type="entry name" value="N-ACETYLTRANSFERASE EIS"/>
    <property type="match status" value="1"/>
</dbReference>
<keyword evidence="2" id="KW-0012">Acyltransferase</keyword>
<dbReference type="PANTHER" id="PTHR37817">
    <property type="entry name" value="N-ACETYLTRANSFERASE EIS"/>
    <property type="match status" value="1"/>
</dbReference>
<evidence type="ECO:0000313" key="2">
    <source>
        <dbReference type="EMBL" id="MFC4559635.1"/>
    </source>
</evidence>
<sequence>MSEIKRLTEAHYDEIFALSQFAFQYELTDEAMVKKREEAERHIIWGTKDYDKITAKLHLLPLPCYINGKEFEMGGISAVATWPEYRRKGNIKKLLEHALYYMKEHGQMVSFLHPFSIPFYRKYGWELAFTEKKYTIPIERLMKDWSVDGYVRRTDDISLLQRIYTDYAKQFNGPLVRDEKWWKQRVLTGKLNKAVAYNGKDQAEGYILYKVKDEVVTIEELTYRTLDGLKILLQFIANHDSMAPKVKMTVPENDNLPLLIDEPRFEQKLEPYFMARIVDVPQFLRHYPFNDAGDRSITLVVEDSFMLENSGTYQISQRDGKTAVTHIKERKEEGVQCSVQQLAGILLGHNRPEELYRLDLLKGTAEEVETLEGFIPHRQTFFPDFF</sequence>
<dbReference type="Pfam" id="PF13530">
    <property type="entry name" value="SCP2_2"/>
    <property type="match status" value="1"/>
</dbReference>
<evidence type="ECO:0000259" key="1">
    <source>
        <dbReference type="PROSITE" id="PS51186"/>
    </source>
</evidence>
<feature type="domain" description="N-acetyltransferase" evidence="1">
    <location>
        <begin position="2"/>
        <end position="143"/>
    </location>
</feature>
<dbReference type="SUPFAM" id="SSF55729">
    <property type="entry name" value="Acyl-CoA N-acyltransferases (Nat)"/>
    <property type="match status" value="1"/>
</dbReference>
<dbReference type="RefSeq" id="WP_390298196.1">
    <property type="nucleotide sequence ID" value="NZ_JBHSFU010000010.1"/>
</dbReference>
<reference evidence="3" key="1">
    <citation type="journal article" date="2019" name="Int. J. Syst. Evol. Microbiol.">
        <title>The Global Catalogue of Microorganisms (GCM) 10K type strain sequencing project: providing services to taxonomists for standard genome sequencing and annotation.</title>
        <authorList>
            <consortium name="The Broad Institute Genomics Platform"/>
            <consortium name="The Broad Institute Genome Sequencing Center for Infectious Disease"/>
            <person name="Wu L."/>
            <person name="Ma J."/>
        </authorList>
    </citation>
    <scope>NUCLEOTIDE SEQUENCE [LARGE SCALE GENOMIC DNA]</scope>
    <source>
        <strain evidence="3">CGMCC 4.7426</strain>
    </source>
</reference>
<dbReference type="SUPFAM" id="SSF55718">
    <property type="entry name" value="SCP-like"/>
    <property type="match status" value="1"/>
</dbReference>
<comment type="caution">
    <text evidence="2">The sequence shown here is derived from an EMBL/GenBank/DDBJ whole genome shotgun (WGS) entry which is preliminary data.</text>
</comment>
<proteinExistence type="predicted"/>
<name>A0ABV9DNR2_9BACI</name>
<organism evidence="2 3">
    <name type="scientific">Virgibacillus kekensis</name>
    <dbReference type="NCBI Taxonomy" id="202261"/>
    <lineage>
        <taxon>Bacteria</taxon>
        <taxon>Bacillati</taxon>
        <taxon>Bacillota</taxon>
        <taxon>Bacilli</taxon>
        <taxon>Bacillales</taxon>
        <taxon>Bacillaceae</taxon>
        <taxon>Virgibacillus</taxon>
    </lineage>
</organism>
<accession>A0ABV9DNR2</accession>
<evidence type="ECO:0000313" key="3">
    <source>
        <dbReference type="Proteomes" id="UP001595989"/>
    </source>
</evidence>
<keyword evidence="3" id="KW-1185">Reference proteome</keyword>
<dbReference type="Gene3D" id="3.30.1050.10">
    <property type="entry name" value="SCP2 sterol-binding domain"/>
    <property type="match status" value="1"/>
</dbReference>
<dbReference type="PROSITE" id="PS51186">
    <property type="entry name" value="GNAT"/>
    <property type="match status" value="1"/>
</dbReference>
<dbReference type="InterPro" id="IPR000182">
    <property type="entry name" value="GNAT_dom"/>
</dbReference>
<dbReference type="InterPro" id="IPR025559">
    <property type="entry name" value="Eis_dom"/>
</dbReference>
<protein>
    <submittedName>
        <fullName evidence="2">Enhanced intracellular survival protein Eis</fullName>
        <ecNumber evidence="2">2.3.1.-</ecNumber>
    </submittedName>
</protein>
<dbReference type="Pfam" id="PF13527">
    <property type="entry name" value="Acetyltransf_9"/>
    <property type="match status" value="1"/>
</dbReference>
<dbReference type="Pfam" id="PF17668">
    <property type="entry name" value="Acetyltransf_17"/>
    <property type="match status" value="1"/>
</dbReference>
<dbReference type="InterPro" id="IPR051554">
    <property type="entry name" value="Acetyltransferase_Eis"/>
</dbReference>
<dbReference type="InterPro" id="IPR036527">
    <property type="entry name" value="SCP2_sterol-bd_dom_sf"/>
</dbReference>
<dbReference type="EC" id="2.3.1.-" evidence="2"/>
<keyword evidence="2" id="KW-0808">Transferase</keyword>
<dbReference type="InterPro" id="IPR041380">
    <property type="entry name" value="Acetyltransf_17"/>
</dbReference>
<dbReference type="InterPro" id="IPR016181">
    <property type="entry name" value="Acyl_CoA_acyltransferase"/>
</dbReference>
<dbReference type="Proteomes" id="UP001595989">
    <property type="component" value="Unassembled WGS sequence"/>
</dbReference>
<dbReference type="CDD" id="cd04301">
    <property type="entry name" value="NAT_SF"/>
    <property type="match status" value="1"/>
</dbReference>
<dbReference type="GO" id="GO:0016746">
    <property type="term" value="F:acyltransferase activity"/>
    <property type="evidence" value="ECO:0007669"/>
    <property type="project" value="UniProtKB-KW"/>
</dbReference>